<protein>
    <recommendedName>
        <fullName evidence="2">NYN domain-containing protein</fullName>
    </recommendedName>
</protein>
<gene>
    <name evidence="3" type="ORF">ARALYDRAFT_904330</name>
</gene>
<dbReference type="CDD" id="cd10910">
    <property type="entry name" value="PIN_limkain_b1_N_like"/>
    <property type="match status" value="1"/>
</dbReference>
<dbReference type="PANTHER" id="PTHR14379">
    <property type="entry name" value="LIMKAIN B LKAP"/>
    <property type="match status" value="1"/>
</dbReference>
<evidence type="ECO:0000256" key="1">
    <source>
        <dbReference type="SAM" id="MobiDB-lite"/>
    </source>
</evidence>
<dbReference type="AlphaFoldDB" id="D7LLQ6"/>
<dbReference type="Gramene" id="scaffold_500034.1">
    <property type="protein sequence ID" value="scaffold_500034.1"/>
    <property type="gene ID" value="scaffold_500034.1"/>
</dbReference>
<dbReference type="GO" id="GO:0010468">
    <property type="term" value="P:regulation of gene expression"/>
    <property type="evidence" value="ECO:0007669"/>
    <property type="project" value="InterPro"/>
</dbReference>
<accession>D7LLQ6</accession>
<evidence type="ECO:0000313" key="4">
    <source>
        <dbReference type="Proteomes" id="UP000008694"/>
    </source>
</evidence>
<feature type="region of interest" description="Disordered" evidence="1">
    <location>
        <begin position="216"/>
        <end position="236"/>
    </location>
</feature>
<dbReference type="Pfam" id="PF01936">
    <property type="entry name" value="NYN"/>
    <property type="match status" value="1"/>
</dbReference>
<dbReference type="EMBL" id="GL348717">
    <property type="protein sequence ID" value="EFH51328.1"/>
    <property type="molecule type" value="Genomic_DNA"/>
</dbReference>
<dbReference type="InterPro" id="IPR024768">
    <property type="entry name" value="Marf1"/>
</dbReference>
<dbReference type="PANTHER" id="PTHR14379:SF3">
    <property type="entry name" value="MEIOSIS REGULATOR AND MRNA STABILITY FACTOR 1"/>
    <property type="match status" value="1"/>
</dbReference>
<evidence type="ECO:0000313" key="3">
    <source>
        <dbReference type="EMBL" id="EFH51328.1"/>
    </source>
</evidence>
<dbReference type="Proteomes" id="UP000008694">
    <property type="component" value="Unassembled WGS sequence"/>
</dbReference>
<dbReference type="HOGENOM" id="CLU_1176829_0_0_1"/>
<name>D7LLQ6_ARALL</name>
<evidence type="ECO:0000259" key="2">
    <source>
        <dbReference type="Pfam" id="PF01936"/>
    </source>
</evidence>
<dbReference type="InterPro" id="IPR021139">
    <property type="entry name" value="NYN"/>
</dbReference>
<reference evidence="4" key="1">
    <citation type="journal article" date="2011" name="Nat. Genet.">
        <title>The Arabidopsis lyrata genome sequence and the basis of rapid genome size change.</title>
        <authorList>
            <person name="Hu T.T."/>
            <person name="Pattyn P."/>
            <person name="Bakker E.G."/>
            <person name="Cao J."/>
            <person name="Cheng J.-F."/>
            <person name="Clark R.M."/>
            <person name="Fahlgren N."/>
            <person name="Fawcett J.A."/>
            <person name="Grimwood J."/>
            <person name="Gundlach H."/>
            <person name="Haberer G."/>
            <person name="Hollister J.D."/>
            <person name="Ossowski S."/>
            <person name="Ottilar R.P."/>
            <person name="Salamov A.A."/>
            <person name="Schneeberger K."/>
            <person name="Spannagl M."/>
            <person name="Wang X."/>
            <person name="Yang L."/>
            <person name="Nasrallah M.E."/>
            <person name="Bergelson J."/>
            <person name="Carrington J.C."/>
            <person name="Gaut B.S."/>
            <person name="Schmutz J."/>
            <person name="Mayer K.F.X."/>
            <person name="Van de Peer Y."/>
            <person name="Grigoriev I.V."/>
            <person name="Nordborg M."/>
            <person name="Weigel D."/>
            <person name="Guo Y.-L."/>
        </authorList>
    </citation>
    <scope>NUCLEOTIDE SEQUENCE [LARGE SCALE GENOMIC DNA]</scope>
    <source>
        <strain evidence="4">cv. MN47</strain>
    </source>
</reference>
<feature type="compositionally biased region" description="Basic residues" evidence="1">
    <location>
        <begin position="223"/>
        <end position="236"/>
    </location>
</feature>
<proteinExistence type="predicted"/>
<organism evidence="4">
    <name type="scientific">Arabidopsis lyrata subsp. lyrata</name>
    <name type="common">Lyre-leaved rock-cress</name>
    <dbReference type="NCBI Taxonomy" id="81972"/>
    <lineage>
        <taxon>Eukaryota</taxon>
        <taxon>Viridiplantae</taxon>
        <taxon>Streptophyta</taxon>
        <taxon>Embryophyta</taxon>
        <taxon>Tracheophyta</taxon>
        <taxon>Spermatophyta</taxon>
        <taxon>Magnoliopsida</taxon>
        <taxon>eudicotyledons</taxon>
        <taxon>Gunneridae</taxon>
        <taxon>Pentapetalae</taxon>
        <taxon>rosids</taxon>
        <taxon>malvids</taxon>
        <taxon>Brassicales</taxon>
        <taxon>Brassicaceae</taxon>
        <taxon>Camelineae</taxon>
        <taxon>Arabidopsis</taxon>
    </lineage>
</organism>
<feature type="domain" description="NYN" evidence="2">
    <location>
        <begin position="57"/>
        <end position="206"/>
    </location>
</feature>
<dbReference type="GO" id="GO:0005777">
    <property type="term" value="C:peroxisome"/>
    <property type="evidence" value="ECO:0007669"/>
    <property type="project" value="InterPro"/>
</dbReference>
<dbReference type="STRING" id="81972.D7LLQ6"/>
<dbReference type="GO" id="GO:0004540">
    <property type="term" value="F:RNA nuclease activity"/>
    <property type="evidence" value="ECO:0007669"/>
    <property type="project" value="InterPro"/>
</dbReference>
<sequence>MNFKKKQRKTHRAHKVSNIPQAFKRKFNVNFTCTAMRRHQLSILFTKRRLQAMKAPTKVWWDIENQRIPANMEEEYIVQVGHRIIQEIRNLGYVGDVEIRAIGSVDRKLSERVKRCLHNPRSGVKLSFVGEEGLEVADAEIMKEMRAWLKETIKSGVPGNVLLIVGDKGYLALVEQTVRSGSNFFLSYDPLNGSPILKAMAKHFWSLRPLIGAPEERAEKPKWPKRNKTSRRKPMQ</sequence>
<keyword evidence="4" id="KW-1185">Reference proteome</keyword>